<dbReference type="PANTHER" id="PTHR10961:SF37">
    <property type="entry name" value="FAD DEPENDENT OXIDOREDUCTASE DOMAIN-CONTAINING PROTEIN"/>
    <property type="match status" value="1"/>
</dbReference>
<dbReference type="Pfam" id="PF01266">
    <property type="entry name" value="DAO"/>
    <property type="match status" value="1"/>
</dbReference>
<accession>A0A6A6A1Z3</accession>
<dbReference type="InterPro" id="IPR045170">
    <property type="entry name" value="MTOX"/>
</dbReference>
<dbReference type="InterPro" id="IPR006076">
    <property type="entry name" value="FAD-dep_OxRdtase"/>
</dbReference>
<dbReference type="GO" id="GO:0050660">
    <property type="term" value="F:flavin adenine dinucleotide binding"/>
    <property type="evidence" value="ECO:0007669"/>
    <property type="project" value="InterPro"/>
</dbReference>
<keyword evidence="4" id="KW-0274">FAD</keyword>
<evidence type="ECO:0000313" key="8">
    <source>
        <dbReference type="EMBL" id="KAF2125859.1"/>
    </source>
</evidence>
<evidence type="ECO:0000256" key="2">
    <source>
        <dbReference type="ARBA" id="ARBA00010989"/>
    </source>
</evidence>
<evidence type="ECO:0000256" key="1">
    <source>
        <dbReference type="ARBA" id="ARBA00001974"/>
    </source>
</evidence>
<feature type="domain" description="FAD dependent oxidoreductase" evidence="7">
    <location>
        <begin position="8"/>
        <end position="231"/>
    </location>
</feature>
<dbReference type="GO" id="GO:0051698">
    <property type="term" value="F:saccharopine oxidase activity"/>
    <property type="evidence" value="ECO:0007669"/>
    <property type="project" value="TreeGrafter"/>
</dbReference>
<dbReference type="PANTHER" id="PTHR10961">
    <property type="entry name" value="PEROXISOMAL SARCOSINE OXIDASE"/>
    <property type="match status" value="1"/>
</dbReference>
<comment type="similarity">
    <text evidence="2">Belongs to the MSOX/MTOX family.</text>
</comment>
<feature type="region of interest" description="Disordered" evidence="6">
    <location>
        <begin position="134"/>
        <end position="155"/>
    </location>
</feature>
<protein>
    <recommendedName>
        <fullName evidence="7">FAD dependent oxidoreductase domain-containing protein</fullName>
    </recommendedName>
</protein>
<dbReference type="GO" id="GO:0008115">
    <property type="term" value="F:sarcosine oxidase activity"/>
    <property type="evidence" value="ECO:0007669"/>
    <property type="project" value="TreeGrafter"/>
</dbReference>
<dbReference type="AlphaFoldDB" id="A0A6A6A1Z3"/>
<name>A0A6A6A1Z3_9PLEO</name>
<dbReference type="OrthoDB" id="2219495at2759"/>
<dbReference type="InterPro" id="IPR036188">
    <property type="entry name" value="FAD/NAD-bd_sf"/>
</dbReference>
<evidence type="ECO:0000259" key="7">
    <source>
        <dbReference type="Pfam" id="PF01266"/>
    </source>
</evidence>
<gene>
    <name evidence="8" type="ORF">P153DRAFT_389311</name>
</gene>
<keyword evidence="5" id="KW-0560">Oxidoreductase</keyword>
<evidence type="ECO:0000256" key="6">
    <source>
        <dbReference type="SAM" id="MobiDB-lite"/>
    </source>
</evidence>
<evidence type="ECO:0000313" key="9">
    <source>
        <dbReference type="Proteomes" id="UP000799771"/>
    </source>
</evidence>
<dbReference type="EMBL" id="ML977515">
    <property type="protein sequence ID" value="KAF2125859.1"/>
    <property type="molecule type" value="Genomic_DNA"/>
</dbReference>
<evidence type="ECO:0000256" key="3">
    <source>
        <dbReference type="ARBA" id="ARBA00022630"/>
    </source>
</evidence>
<organism evidence="8 9">
    <name type="scientific">Dothidotthia symphoricarpi CBS 119687</name>
    <dbReference type="NCBI Taxonomy" id="1392245"/>
    <lineage>
        <taxon>Eukaryota</taxon>
        <taxon>Fungi</taxon>
        <taxon>Dikarya</taxon>
        <taxon>Ascomycota</taxon>
        <taxon>Pezizomycotina</taxon>
        <taxon>Dothideomycetes</taxon>
        <taxon>Pleosporomycetidae</taxon>
        <taxon>Pleosporales</taxon>
        <taxon>Dothidotthiaceae</taxon>
        <taxon>Dothidotthia</taxon>
    </lineage>
</organism>
<reference evidence="8" key="1">
    <citation type="journal article" date="2020" name="Stud. Mycol.">
        <title>101 Dothideomycetes genomes: a test case for predicting lifestyles and emergence of pathogens.</title>
        <authorList>
            <person name="Haridas S."/>
            <person name="Albert R."/>
            <person name="Binder M."/>
            <person name="Bloem J."/>
            <person name="Labutti K."/>
            <person name="Salamov A."/>
            <person name="Andreopoulos B."/>
            <person name="Baker S."/>
            <person name="Barry K."/>
            <person name="Bills G."/>
            <person name="Bluhm B."/>
            <person name="Cannon C."/>
            <person name="Castanera R."/>
            <person name="Culley D."/>
            <person name="Daum C."/>
            <person name="Ezra D."/>
            <person name="Gonzalez J."/>
            <person name="Henrissat B."/>
            <person name="Kuo A."/>
            <person name="Liang C."/>
            <person name="Lipzen A."/>
            <person name="Lutzoni F."/>
            <person name="Magnuson J."/>
            <person name="Mondo S."/>
            <person name="Nolan M."/>
            <person name="Ohm R."/>
            <person name="Pangilinan J."/>
            <person name="Park H.-J."/>
            <person name="Ramirez L."/>
            <person name="Alfaro M."/>
            <person name="Sun H."/>
            <person name="Tritt A."/>
            <person name="Yoshinaga Y."/>
            <person name="Zwiers L.-H."/>
            <person name="Turgeon B."/>
            <person name="Goodwin S."/>
            <person name="Spatafora J."/>
            <person name="Crous P."/>
            <person name="Grigoriev I."/>
        </authorList>
    </citation>
    <scope>NUCLEOTIDE SEQUENCE</scope>
    <source>
        <strain evidence="8">CBS 119687</strain>
    </source>
</reference>
<sequence>MDFTDVTEVFVNENSGWAEATKVLAAFTDAAVAAGVKAKVDPVFVPPMEMNLSPVVSFFTPELVDGRMVPAAIVTGIVNLDPQKGKKYTEIPVSVHAIKTTRGEIMPLTAPLIEDEPYTVKFCRDESFKKTVKHEASGQSFSMPPDSPDQDQKNPTEGLKARLETVKNGILGEPGRSVTIDEYRVCWDAVTPNQDFVITAHPHCENLYVATAGSFHGWKFMPTIGRYVVDMLDNELEPTLAKRWAWDRSNEGAAHGNLLPTLELRDS</sequence>
<comment type="cofactor">
    <cofactor evidence="1">
        <name>FAD</name>
        <dbReference type="ChEBI" id="CHEBI:57692"/>
    </cofactor>
</comment>
<dbReference type="RefSeq" id="XP_033520251.1">
    <property type="nucleotide sequence ID" value="XM_033670829.1"/>
</dbReference>
<keyword evidence="3" id="KW-0285">Flavoprotein</keyword>
<dbReference type="GeneID" id="54411261"/>
<dbReference type="Proteomes" id="UP000799771">
    <property type="component" value="Unassembled WGS sequence"/>
</dbReference>
<dbReference type="SUPFAM" id="SSF51971">
    <property type="entry name" value="Nucleotide-binding domain"/>
    <property type="match status" value="1"/>
</dbReference>
<keyword evidence="9" id="KW-1185">Reference proteome</keyword>
<evidence type="ECO:0000256" key="5">
    <source>
        <dbReference type="ARBA" id="ARBA00023002"/>
    </source>
</evidence>
<evidence type="ECO:0000256" key="4">
    <source>
        <dbReference type="ARBA" id="ARBA00022827"/>
    </source>
</evidence>
<dbReference type="Gene3D" id="3.50.50.60">
    <property type="entry name" value="FAD/NAD(P)-binding domain"/>
    <property type="match status" value="1"/>
</dbReference>
<proteinExistence type="inferred from homology"/>